<dbReference type="Gene3D" id="3.40.190.10">
    <property type="entry name" value="Periplasmic binding protein-like II"/>
    <property type="match status" value="1"/>
</dbReference>
<dbReference type="PANTHER" id="PTHR30290">
    <property type="entry name" value="PERIPLASMIC BINDING COMPONENT OF ABC TRANSPORTER"/>
    <property type="match status" value="1"/>
</dbReference>
<dbReference type="AlphaFoldDB" id="A0A8J4E9C3"/>
<dbReference type="SUPFAM" id="SSF53850">
    <property type="entry name" value="Periplasmic binding protein-like II"/>
    <property type="match status" value="1"/>
</dbReference>
<dbReference type="GO" id="GO:1904680">
    <property type="term" value="F:peptide transmembrane transporter activity"/>
    <property type="evidence" value="ECO:0007669"/>
    <property type="project" value="TreeGrafter"/>
</dbReference>
<keyword evidence="2" id="KW-0813">Transport</keyword>
<sequence>MVDRDPIPVTAIQPLLWSEPQVMGHLLPEFRCCEYLATMSLRSVSTRVTVSALTVVLAAAGAVACSSPSEPSDAAGRASIVIGAASEPDNLNPILGYAPNGASKIFDGLVDRDADLTLRPALAAALPKESADGLTWTVDLRPGVTFSDGSPVTAEDVVFTFQAVVDPKSQSPIAADFEALKSVRAVDADTVEFALAFPYQPWAQRLALGIVPKKALAGQDLATAAFNRKPIGTGPYTLVDWRAGDRMTLKANPSYHRGAPKVTDVTVVFAADDNVRAQRMAAGEFDAASLPPRLAKSYSGKAGYQVVINKSADYRGVGLPADLPITSTPETRRAVNLAIDRQAMVDTILAGTGVPAATPVSPALAQWYDQASTFAFDKAEANRLLDAAGWAKGSDGIRVKDGKRAELPILYPGNDTLRKDLAVAAASNISDVGIQARAESATFEQMLERRTTTAGLWGGGDPYDPDSAAYTLLHSRYADAGGYVNMTRYRDPAVDAALDAGRRAPDQAARKAAYNDFQKAYVADPGWAFLVFLDHAYVVRDGWTGSEPMVEPHDHGLIHGPWWNLEEWTPTT</sequence>
<protein>
    <recommendedName>
        <fullName evidence="4">Solute-binding protein family 5 domain-containing protein</fullName>
    </recommendedName>
</protein>
<evidence type="ECO:0000256" key="1">
    <source>
        <dbReference type="ARBA" id="ARBA00005695"/>
    </source>
</evidence>
<keyword evidence="3" id="KW-0732">Signal</keyword>
<dbReference type="GO" id="GO:0043190">
    <property type="term" value="C:ATP-binding cassette (ABC) transporter complex"/>
    <property type="evidence" value="ECO:0007669"/>
    <property type="project" value="InterPro"/>
</dbReference>
<accession>A0A8J4E9C3</accession>
<comment type="similarity">
    <text evidence="1">Belongs to the bacterial solute-binding protein 5 family.</text>
</comment>
<dbReference type="Pfam" id="PF00496">
    <property type="entry name" value="SBP_bac_5"/>
    <property type="match status" value="1"/>
</dbReference>
<evidence type="ECO:0000259" key="4">
    <source>
        <dbReference type="Pfam" id="PF00496"/>
    </source>
</evidence>
<dbReference type="GO" id="GO:0042597">
    <property type="term" value="C:periplasmic space"/>
    <property type="evidence" value="ECO:0007669"/>
    <property type="project" value="UniProtKB-ARBA"/>
</dbReference>
<proteinExistence type="inferred from homology"/>
<evidence type="ECO:0000256" key="3">
    <source>
        <dbReference type="ARBA" id="ARBA00022729"/>
    </source>
</evidence>
<dbReference type="InterPro" id="IPR039424">
    <property type="entry name" value="SBP_5"/>
</dbReference>
<comment type="caution">
    <text evidence="5">The sequence shown here is derived from an EMBL/GenBank/DDBJ whole genome shotgun (WGS) entry which is preliminary data.</text>
</comment>
<organism evidence="5 6">
    <name type="scientific">Virgisporangium aurantiacum</name>
    <dbReference type="NCBI Taxonomy" id="175570"/>
    <lineage>
        <taxon>Bacteria</taxon>
        <taxon>Bacillati</taxon>
        <taxon>Actinomycetota</taxon>
        <taxon>Actinomycetes</taxon>
        <taxon>Micromonosporales</taxon>
        <taxon>Micromonosporaceae</taxon>
        <taxon>Virgisporangium</taxon>
    </lineage>
</organism>
<reference evidence="5" key="1">
    <citation type="submission" date="2021-01" db="EMBL/GenBank/DDBJ databases">
        <title>Whole genome shotgun sequence of Virgisporangium aurantiacum NBRC 16421.</title>
        <authorList>
            <person name="Komaki H."/>
            <person name="Tamura T."/>
        </authorList>
    </citation>
    <scope>NUCLEOTIDE SEQUENCE</scope>
    <source>
        <strain evidence="5">NBRC 16421</strain>
    </source>
</reference>
<dbReference type="PIRSF" id="PIRSF002741">
    <property type="entry name" value="MppA"/>
    <property type="match status" value="1"/>
</dbReference>
<evidence type="ECO:0000313" key="6">
    <source>
        <dbReference type="Proteomes" id="UP000612585"/>
    </source>
</evidence>
<keyword evidence="6" id="KW-1185">Reference proteome</keyword>
<evidence type="ECO:0000313" key="5">
    <source>
        <dbReference type="EMBL" id="GIJ63582.1"/>
    </source>
</evidence>
<dbReference type="Proteomes" id="UP000612585">
    <property type="component" value="Unassembled WGS sequence"/>
</dbReference>
<dbReference type="Gene3D" id="3.90.76.10">
    <property type="entry name" value="Dipeptide-binding Protein, Domain 1"/>
    <property type="match status" value="1"/>
</dbReference>
<gene>
    <name evidence="5" type="ORF">Vau01_110980</name>
</gene>
<dbReference type="CDD" id="cd08518">
    <property type="entry name" value="PBP2_NikA_DppA_OppA_like_19"/>
    <property type="match status" value="1"/>
</dbReference>
<evidence type="ECO:0000256" key="2">
    <source>
        <dbReference type="ARBA" id="ARBA00022448"/>
    </source>
</evidence>
<dbReference type="InterPro" id="IPR000914">
    <property type="entry name" value="SBP_5_dom"/>
</dbReference>
<dbReference type="PANTHER" id="PTHR30290:SF9">
    <property type="entry name" value="OLIGOPEPTIDE-BINDING PROTEIN APPA"/>
    <property type="match status" value="1"/>
</dbReference>
<name>A0A8J4E9C3_9ACTN</name>
<dbReference type="EMBL" id="BOPG01000099">
    <property type="protein sequence ID" value="GIJ63582.1"/>
    <property type="molecule type" value="Genomic_DNA"/>
</dbReference>
<dbReference type="GO" id="GO:0015833">
    <property type="term" value="P:peptide transport"/>
    <property type="evidence" value="ECO:0007669"/>
    <property type="project" value="TreeGrafter"/>
</dbReference>
<feature type="domain" description="Solute-binding protein family 5" evidence="4">
    <location>
        <begin position="118"/>
        <end position="476"/>
    </location>
</feature>
<dbReference type="Gene3D" id="3.10.105.10">
    <property type="entry name" value="Dipeptide-binding Protein, Domain 3"/>
    <property type="match status" value="1"/>
</dbReference>
<dbReference type="InterPro" id="IPR030678">
    <property type="entry name" value="Peptide/Ni-bd"/>
</dbReference>